<reference evidence="9" key="2">
    <citation type="submission" date="2021-09" db="EMBL/GenBank/DDBJ databases">
        <authorList>
            <person name="Jia N."/>
            <person name="Wang J."/>
            <person name="Shi W."/>
            <person name="Du L."/>
            <person name="Sun Y."/>
            <person name="Zhan W."/>
            <person name="Jiang J."/>
            <person name="Wang Q."/>
            <person name="Zhang B."/>
            <person name="Ji P."/>
            <person name="Sakyi L.B."/>
            <person name="Cui X."/>
            <person name="Yuan T."/>
            <person name="Jiang B."/>
            <person name="Yang W."/>
            <person name="Lam T.T.-Y."/>
            <person name="Chang Q."/>
            <person name="Ding S."/>
            <person name="Wang X."/>
            <person name="Zhu J."/>
            <person name="Ruan X."/>
            <person name="Zhao L."/>
            <person name="Wei J."/>
            <person name="Que T."/>
            <person name="Du C."/>
            <person name="Cheng J."/>
            <person name="Dai P."/>
            <person name="Han X."/>
            <person name="Huang E."/>
            <person name="Gao Y."/>
            <person name="Liu J."/>
            <person name="Shao H."/>
            <person name="Ye R."/>
            <person name="Li L."/>
            <person name="Wei W."/>
            <person name="Wang X."/>
            <person name="Wang C."/>
            <person name="Huo Q."/>
            <person name="Li W."/>
            <person name="Guo W."/>
            <person name="Chen H."/>
            <person name="Chen S."/>
            <person name="Zhou L."/>
            <person name="Zhou L."/>
            <person name="Ni X."/>
            <person name="Tian J."/>
            <person name="Zhou Y."/>
            <person name="Sheng Y."/>
            <person name="Liu T."/>
            <person name="Pan Y."/>
            <person name="Xia L."/>
            <person name="Li J."/>
            <person name="Zhao F."/>
            <person name="Cao W."/>
        </authorList>
    </citation>
    <scope>NUCLEOTIDE SEQUENCE</scope>
    <source>
        <strain evidence="9">Rmic-2018</strain>
        <tissue evidence="9">Larvae</tissue>
    </source>
</reference>
<dbReference type="GO" id="GO:0019706">
    <property type="term" value="F:protein-cysteine S-palmitoyltransferase activity"/>
    <property type="evidence" value="ECO:0007669"/>
    <property type="project" value="UniProtKB-EC"/>
</dbReference>
<evidence type="ECO:0000256" key="3">
    <source>
        <dbReference type="ARBA" id="ARBA00022692"/>
    </source>
</evidence>
<comment type="domain">
    <text evidence="7">The DHHC domain is required for palmitoyltransferase activity.</text>
</comment>
<evidence type="ECO:0000259" key="8">
    <source>
        <dbReference type="Pfam" id="PF01529"/>
    </source>
</evidence>
<dbReference type="EMBL" id="JABSTU010000009">
    <property type="protein sequence ID" value="KAH8022501.1"/>
    <property type="molecule type" value="Genomic_DNA"/>
</dbReference>
<proteinExistence type="inferred from homology"/>
<dbReference type="InterPro" id="IPR001594">
    <property type="entry name" value="Palmitoyltrfase_DHHC"/>
</dbReference>
<evidence type="ECO:0000256" key="6">
    <source>
        <dbReference type="ARBA" id="ARBA00023315"/>
    </source>
</evidence>
<dbReference type="EC" id="2.3.1.225" evidence="7"/>
<feature type="transmembrane region" description="Helical" evidence="7">
    <location>
        <begin position="56"/>
        <end position="73"/>
    </location>
</feature>
<keyword evidence="5 7" id="KW-0472">Membrane</keyword>
<comment type="catalytic activity">
    <reaction evidence="7">
        <text>L-cysteinyl-[protein] + hexadecanoyl-CoA = S-hexadecanoyl-L-cysteinyl-[protein] + CoA</text>
        <dbReference type="Rhea" id="RHEA:36683"/>
        <dbReference type="Rhea" id="RHEA-COMP:10131"/>
        <dbReference type="Rhea" id="RHEA-COMP:11032"/>
        <dbReference type="ChEBI" id="CHEBI:29950"/>
        <dbReference type="ChEBI" id="CHEBI:57287"/>
        <dbReference type="ChEBI" id="CHEBI:57379"/>
        <dbReference type="ChEBI" id="CHEBI:74151"/>
        <dbReference type="EC" id="2.3.1.225"/>
    </reaction>
</comment>
<dbReference type="PANTHER" id="PTHR12246">
    <property type="entry name" value="PALMITOYLTRANSFERASE ZDHHC16"/>
    <property type="match status" value="1"/>
</dbReference>
<evidence type="ECO:0000256" key="5">
    <source>
        <dbReference type="ARBA" id="ARBA00023136"/>
    </source>
</evidence>
<gene>
    <name evidence="9" type="ORF">HPB51_025064</name>
</gene>
<feature type="transmembrane region" description="Helical" evidence="7">
    <location>
        <begin position="170"/>
        <end position="194"/>
    </location>
</feature>
<keyword evidence="4 7" id="KW-1133">Transmembrane helix</keyword>
<dbReference type="Pfam" id="PF01529">
    <property type="entry name" value="DHHC"/>
    <property type="match status" value="1"/>
</dbReference>
<dbReference type="GO" id="GO:0016020">
    <property type="term" value="C:membrane"/>
    <property type="evidence" value="ECO:0007669"/>
    <property type="project" value="UniProtKB-SubCell"/>
</dbReference>
<comment type="subcellular location">
    <subcellularLocation>
        <location evidence="1">Membrane</location>
        <topology evidence="1">Multi-pass membrane protein</topology>
    </subcellularLocation>
</comment>
<evidence type="ECO:0000313" key="9">
    <source>
        <dbReference type="EMBL" id="KAH8022501.1"/>
    </source>
</evidence>
<evidence type="ECO:0000256" key="7">
    <source>
        <dbReference type="RuleBase" id="RU079119"/>
    </source>
</evidence>
<accession>A0A9J6DJY3</accession>
<dbReference type="InterPro" id="IPR039859">
    <property type="entry name" value="PFA4/ZDH16/20/ERF2-like"/>
</dbReference>
<name>A0A9J6DJY3_RHIMP</name>
<protein>
    <recommendedName>
        <fullName evidence="7">Palmitoyltransferase</fullName>
        <ecNumber evidence="7">2.3.1.225</ecNumber>
    </recommendedName>
</protein>
<keyword evidence="2 7" id="KW-0808">Transferase</keyword>
<organism evidence="9 10">
    <name type="scientific">Rhipicephalus microplus</name>
    <name type="common">Cattle tick</name>
    <name type="synonym">Boophilus microplus</name>
    <dbReference type="NCBI Taxonomy" id="6941"/>
    <lineage>
        <taxon>Eukaryota</taxon>
        <taxon>Metazoa</taxon>
        <taxon>Ecdysozoa</taxon>
        <taxon>Arthropoda</taxon>
        <taxon>Chelicerata</taxon>
        <taxon>Arachnida</taxon>
        <taxon>Acari</taxon>
        <taxon>Parasitiformes</taxon>
        <taxon>Ixodida</taxon>
        <taxon>Ixodoidea</taxon>
        <taxon>Ixodidae</taxon>
        <taxon>Rhipicephalinae</taxon>
        <taxon>Rhipicephalus</taxon>
        <taxon>Boophilus</taxon>
    </lineage>
</organism>
<dbReference type="Proteomes" id="UP000821866">
    <property type="component" value="Chromosome 7"/>
</dbReference>
<evidence type="ECO:0000313" key="10">
    <source>
        <dbReference type="Proteomes" id="UP000821866"/>
    </source>
</evidence>
<sequence>MTMPAVVGYMRRRSSLSGWLPVLLVLAGFCWAYYAYVHVFCPVLVADRAERVSLSAFFHLILLLALWSFLRAVTASIPPVPSLYYVNAANRKMIADCKTYEERREILEALGSSRGILTRAADGSVRYCEQCGLIKPDRCHHCSCCRRCILKMDHHCPWLNNCVAFGTYKFFLLTLFYVVLLASYTFVTVSSYALDTATAMGLSTGVMVHTGFLVLAGTALMVLIGGFFGVHVRILCRNETTLEALRPFVFVEAPDSFDLGIRSNIIEVFGSNVYLWPFPVHSTPGDGVCFPTKLHPDPQTAILPPMRQRARQVTLGLSGRDLPVVSPPMETAFGDLTPSPATAARHMSSTTSHGERGLVTTRAEGDAYDTAVETKGLSQSSTSEPYRPGLTVPAVNAGGTAVVPVTRASGLISTVGMRLP</sequence>
<evidence type="ECO:0000256" key="1">
    <source>
        <dbReference type="ARBA" id="ARBA00004141"/>
    </source>
</evidence>
<keyword evidence="6 7" id="KW-0012">Acyltransferase</keyword>
<feature type="domain" description="Palmitoyltransferase DHHC" evidence="8">
    <location>
        <begin position="126"/>
        <end position="245"/>
    </location>
</feature>
<evidence type="ECO:0000256" key="2">
    <source>
        <dbReference type="ARBA" id="ARBA00022679"/>
    </source>
</evidence>
<dbReference type="AlphaFoldDB" id="A0A9J6DJY3"/>
<evidence type="ECO:0000256" key="4">
    <source>
        <dbReference type="ARBA" id="ARBA00022989"/>
    </source>
</evidence>
<keyword evidence="10" id="KW-1185">Reference proteome</keyword>
<keyword evidence="3 7" id="KW-0812">Transmembrane</keyword>
<comment type="caution">
    <text evidence="9">The sequence shown here is derived from an EMBL/GenBank/DDBJ whole genome shotgun (WGS) entry which is preliminary data.</text>
</comment>
<dbReference type="PROSITE" id="PS50216">
    <property type="entry name" value="DHHC"/>
    <property type="match status" value="1"/>
</dbReference>
<reference evidence="9" key="1">
    <citation type="journal article" date="2020" name="Cell">
        <title>Large-Scale Comparative Analyses of Tick Genomes Elucidate Their Genetic Diversity and Vector Capacities.</title>
        <authorList>
            <consortium name="Tick Genome and Microbiome Consortium (TIGMIC)"/>
            <person name="Jia N."/>
            <person name="Wang J."/>
            <person name="Shi W."/>
            <person name="Du L."/>
            <person name="Sun Y."/>
            <person name="Zhan W."/>
            <person name="Jiang J.F."/>
            <person name="Wang Q."/>
            <person name="Zhang B."/>
            <person name="Ji P."/>
            <person name="Bell-Sakyi L."/>
            <person name="Cui X.M."/>
            <person name="Yuan T.T."/>
            <person name="Jiang B.G."/>
            <person name="Yang W.F."/>
            <person name="Lam T.T."/>
            <person name="Chang Q.C."/>
            <person name="Ding S.J."/>
            <person name="Wang X.J."/>
            <person name="Zhu J.G."/>
            <person name="Ruan X.D."/>
            <person name="Zhao L."/>
            <person name="Wei J.T."/>
            <person name="Ye R.Z."/>
            <person name="Que T.C."/>
            <person name="Du C.H."/>
            <person name="Zhou Y.H."/>
            <person name="Cheng J.X."/>
            <person name="Dai P.F."/>
            <person name="Guo W.B."/>
            <person name="Han X.H."/>
            <person name="Huang E.J."/>
            <person name="Li L.F."/>
            <person name="Wei W."/>
            <person name="Gao Y.C."/>
            <person name="Liu J.Z."/>
            <person name="Shao H.Z."/>
            <person name="Wang X."/>
            <person name="Wang C.C."/>
            <person name="Yang T.C."/>
            <person name="Huo Q.B."/>
            <person name="Li W."/>
            <person name="Chen H.Y."/>
            <person name="Chen S.E."/>
            <person name="Zhou L.G."/>
            <person name="Ni X.B."/>
            <person name="Tian J.H."/>
            <person name="Sheng Y."/>
            <person name="Liu T."/>
            <person name="Pan Y.S."/>
            <person name="Xia L.Y."/>
            <person name="Li J."/>
            <person name="Zhao F."/>
            <person name="Cao W.C."/>
        </authorList>
    </citation>
    <scope>NUCLEOTIDE SEQUENCE</scope>
    <source>
        <strain evidence="9">Rmic-2018</strain>
    </source>
</reference>
<comment type="similarity">
    <text evidence="7">Belongs to the DHHC palmitoyltransferase family.</text>
</comment>
<feature type="transmembrane region" description="Helical" evidence="7">
    <location>
        <begin position="206"/>
        <end position="230"/>
    </location>
</feature>
<dbReference type="VEuPathDB" id="VectorBase:LOC119173892"/>